<dbReference type="EMBL" id="CAEZXY010000100">
    <property type="protein sequence ID" value="CAB4720132.1"/>
    <property type="molecule type" value="Genomic_DNA"/>
</dbReference>
<dbReference type="GO" id="GO:0005524">
    <property type="term" value="F:ATP binding"/>
    <property type="evidence" value="ECO:0007669"/>
    <property type="project" value="UniProtKB-KW"/>
</dbReference>
<evidence type="ECO:0000256" key="11">
    <source>
        <dbReference type="ARBA" id="ARBA00023317"/>
    </source>
</evidence>
<dbReference type="InterPro" id="IPR036918">
    <property type="entry name" value="Pyrv_Knase_C_sf"/>
</dbReference>
<evidence type="ECO:0000313" key="14">
    <source>
        <dbReference type="EMBL" id="CAB4337874.1"/>
    </source>
</evidence>
<dbReference type="GO" id="GO:0004743">
    <property type="term" value="F:pyruvate kinase activity"/>
    <property type="evidence" value="ECO:0007669"/>
    <property type="project" value="UniProtKB-EC"/>
</dbReference>
<dbReference type="SUPFAM" id="SSF50800">
    <property type="entry name" value="PK beta-barrel domain-like"/>
    <property type="match status" value="1"/>
</dbReference>
<dbReference type="Gene3D" id="2.40.33.10">
    <property type="entry name" value="PK beta-barrel domain-like"/>
    <property type="match status" value="1"/>
</dbReference>
<dbReference type="PANTHER" id="PTHR11817">
    <property type="entry name" value="PYRUVATE KINASE"/>
    <property type="match status" value="1"/>
</dbReference>
<dbReference type="GO" id="GO:0016301">
    <property type="term" value="F:kinase activity"/>
    <property type="evidence" value="ECO:0007669"/>
    <property type="project" value="UniProtKB-KW"/>
</dbReference>
<feature type="domain" description="Pyruvate kinase barrel" evidence="12">
    <location>
        <begin position="3"/>
        <end position="320"/>
    </location>
</feature>
<evidence type="ECO:0000259" key="12">
    <source>
        <dbReference type="Pfam" id="PF00224"/>
    </source>
</evidence>
<dbReference type="SUPFAM" id="SSF52935">
    <property type="entry name" value="PK C-terminal domain-like"/>
    <property type="match status" value="1"/>
</dbReference>
<keyword evidence="8" id="KW-0067">ATP-binding</keyword>
<keyword evidence="11" id="KW-0670">Pyruvate</keyword>
<keyword evidence="5" id="KW-0479">Metal-binding</keyword>
<evidence type="ECO:0000256" key="7">
    <source>
        <dbReference type="ARBA" id="ARBA00022777"/>
    </source>
</evidence>
<evidence type="ECO:0000256" key="10">
    <source>
        <dbReference type="ARBA" id="ARBA00023152"/>
    </source>
</evidence>
<dbReference type="EMBL" id="CAESAL010000018">
    <property type="protein sequence ID" value="CAB4337874.1"/>
    <property type="molecule type" value="Genomic_DNA"/>
</dbReference>
<dbReference type="InterPro" id="IPR015793">
    <property type="entry name" value="Pyrv_Knase_brl"/>
</dbReference>
<dbReference type="InterPro" id="IPR040442">
    <property type="entry name" value="Pyrv_kinase-like_dom_sf"/>
</dbReference>
<dbReference type="Gene3D" id="3.40.1380.20">
    <property type="entry name" value="Pyruvate kinase, C-terminal domain"/>
    <property type="match status" value="1"/>
</dbReference>
<evidence type="ECO:0000256" key="6">
    <source>
        <dbReference type="ARBA" id="ARBA00022741"/>
    </source>
</evidence>
<dbReference type="AlphaFoldDB" id="A0A6J6WIJ0"/>
<dbReference type="GO" id="GO:0000287">
    <property type="term" value="F:magnesium ion binding"/>
    <property type="evidence" value="ECO:0007669"/>
    <property type="project" value="InterPro"/>
</dbReference>
<dbReference type="GO" id="GO:0030955">
    <property type="term" value="F:potassium ion binding"/>
    <property type="evidence" value="ECO:0007669"/>
    <property type="project" value="InterPro"/>
</dbReference>
<accession>A0A6J6WIJ0</accession>
<keyword evidence="10" id="KW-0324">Glycolysis</keyword>
<sequence length="477" mass="50796">MTRRTKIIASIGPASDDPRVLKGLMQSGMDIARINLSHESLELALERYHRIRAVAADIGRPIGILADLPGPKVRLGKLPGDGVLLVDGQEFLVTPGTGSSTAEVFQVDYEDLLTDIQEGDHLVFGDGAVQVLALGRQGDHLRVRVNHGGHLTGRPGIHIPSDRLRIATPTPEDLRFLDAFVEVGVDMVALSFVRSAHDVRRVGVEPAPRGPMVVAKIETRAAVQNLASIVEVADAVMVARGDLGSEFPIEELPHLQKEIIRRCIAAGRPVITATQMLESMIHSPSPTRAEASDVANAVFDGSSAVMLSGETAIGDDPEHVVDVMARIAARADEKFDYAGWPTLLASLQLATGDSAESRVTNAVTSAAQRAASEIGAAAILCISQSGFTVRSVARFRPKAKILGFSSDPRTISQLTLSWGTTPYHLEATGSADDLTDEAIALARLKGEIHTGDLVVVVGGSRFSKGRVTDTVRVIEVP</sequence>
<proteinExistence type="inferred from homology"/>
<dbReference type="NCBIfam" id="TIGR01064">
    <property type="entry name" value="pyruv_kin"/>
    <property type="match status" value="1"/>
</dbReference>
<evidence type="ECO:0000256" key="4">
    <source>
        <dbReference type="ARBA" id="ARBA00022679"/>
    </source>
</evidence>
<feature type="domain" description="Pyruvate kinase C-terminal" evidence="13">
    <location>
        <begin position="361"/>
        <end position="474"/>
    </location>
</feature>
<dbReference type="SUPFAM" id="SSF51621">
    <property type="entry name" value="Phosphoenolpyruvate/pyruvate domain"/>
    <property type="match status" value="1"/>
</dbReference>
<evidence type="ECO:0000256" key="9">
    <source>
        <dbReference type="ARBA" id="ARBA00022842"/>
    </source>
</evidence>
<gene>
    <name evidence="15" type="ORF">UFOPK1762_00628</name>
    <name evidence="16" type="ORF">UFOPK2624_01647</name>
    <name evidence="17" type="ORF">UFOPK2969_00242</name>
    <name evidence="14" type="ORF">UFOPK3331_00725</name>
</gene>
<evidence type="ECO:0000256" key="5">
    <source>
        <dbReference type="ARBA" id="ARBA00022723"/>
    </source>
</evidence>
<keyword evidence="6" id="KW-0547">Nucleotide-binding</keyword>
<dbReference type="Gene3D" id="3.20.20.60">
    <property type="entry name" value="Phosphoenolpyruvate-binding domains"/>
    <property type="match status" value="1"/>
</dbReference>
<dbReference type="EMBL" id="CAFAAD010000010">
    <property type="protein sequence ID" value="CAB4783336.1"/>
    <property type="molecule type" value="Genomic_DNA"/>
</dbReference>
<dbReference type="InterPro" id="IPR015795">
    <property type="entry name" value="Pyrv_Knase_C"/>
</dbReference>
<organism evidence="17">
    <name type="scientific">freshwater metagenome</name>
    <dbReference type="NCBI Taxonomy" id="449393"/>
    <lineage>
        <taxon>unclassified sequences</taxon>
        <taxon>metagenomes</taxon>
        <taxon>ecological metagenomes</taxon>
    </lineage>
</organism>
<reference evidence="17" key="1">
    <citation type="submission" date="2020-05" db="EMBL/GenBank/DDBJ databases">
        <authorList>
            <person name="Chiriac C."/>
            <person name="Salcher M."/>
            <person name="Ghai R."/>
            <person name="Kavagutti S V."/>
        </authorList>
    </citation>
    <scope>NUCLEOTIDE SEQUENCE</scope>
</reference>
<dbReference type="Pfam" id="PF00224">
    <property type="entry name" value="PK"/>
    <property type="match status" value="1"/>
</dbReference>
<evidence type="ECO:0000259" key="13">
    <source>
        <dbReference type="Pfam" id="PF02887"/>
    </source>
</evidence>
<evidence type="ECO:0000256" key="3">
    <source>
        <dbReference type="ARBA" id="ARBA00012142"/>
    </source>
</evidence>
<name>A0A6J6WIJ0_9ZZZZ</name>
<dbReference type="InterPro" id="IPR015806">
    <property type="entry name" value="Pyrv_Knase_insert_dom_sf"/>
</dbReference>
<dbReference type="PRINTS" id="PR01050">
    <property type="entry name" value="PYRUVTKNASE"/>
</dbReference>
<dbReference type="EC" id="2.7.1.40" evidence="3"/>
<evidence type="ECO:0000256" key="2">
    <source>
        <dbReference type="ARBA" id="ARBA00008663"/>
    </source>
</evidence>
<dbReference type="NCBIfam" id="NF004491">
    <property type="entry name" value="PRK05826.1"/>
    <property type="match status" value="1"/>
</dbReference>
<dbReference type="Pfam" id="PF02887">
    <property type="entry name" value="PK_C"/>
    <property type="match status" value="1"/>
</dbReference>
<keyword evidence="9" id="KW-0460">Magnesium</keyword>
<evidence type="ECO:0000313" key="15">
    <source>
        <dbReference type="EMBL" id="CAB4581138.1"/>
    </source>
</evidence>
<evidence type="ECO:0000313" key="17">
    <source>
        <dbReference type="EMBL" id="CAB4783336.1"/>
    </source>
</evidence>
<keyword evidence="4" id="KW-0808">Transferase</keyword>
<dbReference type="InterPro" id="IPR015813">
    <property type="entry name" value="Pyrv/PenolPyrv_kinase-like_dom"/>
</dbReference>
<protein>
    <recommendedName>
        <fullName evidence="3">pyruvate kinase</fullName>
        <ecNumber evidence="3">2.7.1.40</ecNumber>
    </recommendedName>
</protein>
<evidence type="ECO:0000313" key="16">
    <source>
        <dbReference type="EMBL" id="CAB4720132.1"/>
    </source>
</evidence>
<dbReference type="EMBL" id="CAEZTY010000016">
    <property type="protein sequence ID" value="CAB4581138.1"/>
    <property type="molecule type" value="Genomic_DNA"/>
</dbReference>
<dbReference type="InterPro" id="IPR001697">
    <property type="entry name" value="Pyr_Knase"/>
</dbReference>
<dbReference type="UniPathway" id="UPA00109">
    <property type="reaction ID" value="UER00188"/>
</dbReference>
<evidence type="ECO:0000256" key="1">
    <source>
        <dbReference type="ARBA" id="ARBA00004997"/>
    </source>
</evidence>
<dbReference type="InterPro" id="IPR011037">
    <property type="entry name" value="Pyrv_Knase-like_insert_dom_sf"/>
</dbReference>
<comment type="similarity">
    <text evidence="2">Belongs to the pyruvate kinase family.</text>
</comment>
<evidence type="ECO:0000256" key="8">
    <source>
        <dbReference type="ARBA" id="ARBA00022840"/>
    </source>
</evidence>
<keyword evidence="7" id="KW-0418">Kinase</keyword>
<comment type="pathway">
    <text evidence="1">Carbohydrate degradation; glycolysis; pyruvate from D-glyceraldehyde 3-phosphate: step 5/5.</text>
</comment>